<keyword evidence="8" id="KW-1185">Reference proteome</keyword>
<dbReference type="GO" id="GO:0010761">
    <property type="term" value="P:fibroblast migration"/>
    <property type="evidence" value="ECO:0007669"/>
    <property type="project" value="TreeGrafter"/>
</dbReference>
<name>A0AAD8ZNA7_9TELE</name>
<dbReference type="GO" id="GO:0007173">
    <property type="term" value="P:epidermal growth factor receptor signaling pathway"/>
    <property type="evidence" value="ECO:0007669"/>
    <property type="project" value="TreeGrafter"/>
</dbReference>
<evidence type="ECO:0000313" key="7">
    <source>
        <dbReference type="EMBL" id="KAK1802267.1"/>
    </source>
</evidence>
<dbReference type="Pfam" id="PF00616">
    <property type="entry name" value="RasGAP"/>
    <property type="match status" value="1"/>
</dbReference>
<dbReference type="Proteomes" id="UP001239994">
    <property type="component" value="Unassembled WGS sequence"/>
</dbReference>
<dbReference type="Gene3D" id="1.10.418.10">
    <property type="entry name" value="Calponin-like domain"/>
    <property type="match status" value="1"/>
</dbReference>
<feature type="domain" description="Ras-GAP" evidence="5">
    <location>
        <begin position="1043"/>
        <end position="1276"/>
    </location>
</feature>
<dbReference type="FunFam" id="1.10.418.10:FF:000013">
    <property type="entry name" value="IQ motif containing GTPase activating protein 1"/>
    <property type="match status" value="1"/>
</dbReference>
<feature type="coiled-coil region" evidence="4">
    <location>
        <begin position="206"/>
        <end position="233"/>
    </location>
</feature>
<feature type="non-terminal residue" evidence="7">
    <location>
        <position position="1696"/>
    </location>
</feature>
<dbReference type="Gene3D" id="1.10.506.10">
    <property type="entry name" value="GTPase Activation - p120gap, domain 1"/>
    <property type="match status" value="1"/>
</dbReference>
<dbReference type="GO" id="GO:1903479">
    <property type="term" value="P:mitotic actomyosin contractile ring assembly actin filament organization"/>
    <property type="evidence" value="ECO:0007669"/>
    <property type="project" value="TreeGrafter"/>
</dbReference>
<evidence type="ECO:0000256" key="1">
    <source>
        <dbReference type="ARBA" id="ARBA00022553"/>
    </source>
</evidence>
<feature type="domain" description="Calponin-homology (CH)" evidence="6">
    <location>
        <begin position="66"/>
        <end position="197"/>
    </location>
</feature>
<dbReference type="SMART" id="SM00033">
    <property type="entry name" value="CH"/>
    <property type="match status" value="1"/>
</dbReference>
<dbReference type="Gene3D" id="4.10.270.10">
    <property type="entry name" value="Myosin, subunit A"/>
    <property type="match status" value="1"/>
</dbReference>
<proteinExistence type="predicted"/>
<dbReference type="GO" id="GO:0005096">
    <property type="term" value="F:GTPase activator activity"/>
    <property type="evidence" value="ECO:0007669"/>
    <property type="project" value="TreeGrafter"/>
</dbReference>
<dbReference type="SMART" id="SM00323">
    <property type="entry name" value="RasGAP"/>
    <property type="match status" value="1"/>
</dbReference>
<evidence type="ECO:0000313" key="8">
    <source>
        <dbReference type="Proteomes" id="UP001239994"/>
    </source>
</evidence>
<dbReference type="SUPFAM" id="SSF143885">
    <property type="entry name" value="RGC domain-like"/>
    <property type="match status" value="1"/>
</dbReference>
<reference evidence="7" key="1">
    <citation type="submission" date="2023-03" db="EMBL/GenBank/DDBJ databases">
        <title>Electrophorus voltai genome.</title>
        <authorList>
            <person name="Bian C."/>
        </authorList>
    </citation>
    <scope>NUCLEOTIDE SEQUENCE</scope>
    <source>
        <strain evidence="7">CB-2022</strain>
        <tissue evidence="7">Muscle</tissue>
    </source>
</reference>
<dbReference type="InterPro" id="IPR000048">
    <property type="entry name" value="IQ_motif_EF-hand-BS"/>
</dbReference>
<evidence type="ECO:0000259" key="5">
    <source>
        <dbReference type="PROSITE" id="PS50018"/>
    </source>
</evidence>
<dbReference type="PROSITE" id="PS50021">
    <property type="entry name" value="CH"/>
    <property type="match status" value="1"/>
</dbReference>
<dbReference type="GO" id="GO:0051015">
    <property type="term" value="F:actin filament binding"/>
    <property type="evidence" value="ECO:0007669"/>
    <property type="project" value="TreeGrafter"/>
</dbReference>
<dbReference type="Gene3D" id="2.20.70.10">
    <property type="match status" value="1"/>
</dbReference>
<dbReference type="InterPro" id="IPR001715">
    <property type="entry name" value="CH_dom"/>
</dbReference>
<evidence type="ECO:0000256" key="2">
    <source>
        <dbReference type="ARBA" id="ARBA00022737"/>
    </source>
</evidence>
<dbReference type="PANTHER" id="PTHR14149:SF15">
    <property type="entry name" value="RAS GTPASE-ACTIVATING-LIKE PROTEIN IQGAP1"/>
    <property type="match status" value="1"/>
</dbReference>
<dbReference type="InterPro" id="IPR036872">
    <property type="entry name" value="CH_dom_sf"/>
</dbReference>
<accession>A0AAD8ZNA7</accession>
<organism evidence="7 8">
    <name type="scientific">Electrophorus voltai</name>
    <dbReference type="NCBI Taxonomy" id="2609070"/>
    <lineage>
        <taxon>Eukaryota</taxon>
        <taxon>Metazoa</taxon>
        <taxon>Chordata</taxon>
        <taxon>Craniata</taxon>
        <taxon>Vertebrata</taxon>
        <taxon>Euteleostomi</taxon>
        <taxon>Actinopterygii</taxon>
        <taxon>Neopterygii</taxon>
        <taxon>Teleostei</taxon>
        <taxon>Ostariophysi</taxon>
        <taxon>Gymnotiformes</taxon>
        <taxon>Gymnotoidei</taxon>
        <taxon>Gymnotidae</taxon>
        <taxon>Electrophorus</taxon>
    </lineage>
</organism>
<dbReference type="InterPro" id="IPR000593">
    <property type="entry name" value="RasGAP_C"/>
</dbReference>
<keyword evidence="1" id="KW-0597">Phosphoprotein</keyword>
<dbReference type="FunFam" id="1.10.506.10:FF:000004">
    <property type="entry name" value="IQ motif containing GTPase activating protein 1"/>
    <property type="match status" value="1"/>
</dbReference>
<dbReference type="InterPro" id="IPR027417">
    <property type="entry name" value="P-loop_NTPase"/>
</dbReference>
<evidence type="ECO:0000256" key="3">
    <source>
        <dbReference type="ARBA" id="ARBA00022860"/>
    </source>
</evidence>
<evidence type="ECO:0000259" key="6">
    <source>
        <dbReference type="PROSITE" id="PS50021"/>
    </source>
</evidence>
<dbReference type="PROSITE" id="PS50018">
    <property type="entry name" value="RAS_GTPASE_ACTIV_2"/>
    <property type="match status" value="1"/>
</dbReference>
<dbReference type="GO" id="GO:0005634">
    <property type="term" value="C:nucleus"/>
    <property type="evidence" value="ECO:0007669"/>
    <property type="project" value="TreeGrafter"/>
</dbReference>
<dbReference type="SUPFAM" id="SSF48350">
    <property type="entry name" value="GTPase activation domain, GAP"/>
    <property type="match status" value="1"/>
</dbReference>
<keyword evidence="4" id="KW-0175">Coiled coil</keyword>
<gene>
    <name evidence="7" type="ORF">P4O66_021928</name>
</gene>
<dbReference type="SUPFAM" id="SSF52540">
    <property type="entry name" value="P-loop containing nucleoside triphosphate hydrolases"/>
    <property type="match status" value="1"/>
</dbReference>
<dbReference type="Pfam" id="PF00307">
    <property type="entry name" value="CH"/>
    <property type="match status" value="1"/>
</dbReference>
<protein>
    <recommendedName>
        <fullName evidence="9">IQ motif containing GTPase activating protein 1</fullName>
    </recommendedName>
</protein>
<dbReference type="GO" id="GO:0005516">
    <property type="term" value="F:calmodulin binding"/>
    <property type="evidence" value="ECO:0007669"/>
    <property type="project" value="UniProtKB-KW"/>
</dbReference>
<dbReference type="InterPro" id="IPR008936">
    <property type="entry name" value="Rho_GTPase_activation_prot"/>
</dbReference>
<evidence type="ECO:0008006" key="9">
    <source>
        <dbReference type="Google" id="ProtNLM"/>
    </source>
</evidence>
<dbReference type="PROSITE" id="PS50096">
    <property type="entry name" value="IQ"/>
    <property type="match status" value="4"/>
</dbReference>
<dbReference type="InterPro" id="IPR001202">
    <property type="entry name" value="WW_dom"/>
</dbReference>
<evidence type="ECO:0000256" key="4">
    <source>
        <dbReference type="SAM" id="Coils"/>
    </source>
</evidence>
<dbReference type="PROSITE" id="PS00509">
    <property type="entry name" value="RAS_GTPASE_ACTIV_1"/>
    <property type="match status" value="1"/>
</dbReference>
<keyword evidence="2" id="KW-0677">Repeat</keyword>
<dbReference type="PANTHER" id="PTHR14149">
    <property type="entry name" value="RAS GTPASE-ACTIVATING PROTEIN WITH IQ MOTIF"/>
    <property type="match status" value="1"/>
</dbReference>
<dbReference type="SUPFAM" id="SSF47576">
    <property type="entry name" value="Calponin-homology domain, CH-domain"/>
    <property type="match status" value="1"/>
</dbReference>
<dbReference type="GO" id="GO:0005938">
    <property type="term" value="C:cell cortex"/>
    <property type="evidence" value="ECO:0007669"/>
    <property type="project" value="TreeGrafter"/>
</dbReference>
<sequence length="1696" mass="192803">TSHPWLLSAAVLDGVERLTAEEMDERRQQNMAYEYLCHLEEAKRVGVRDVRAPRLMKGPEPLVSCQGERAGPLRWMEACLDEELPPTTELEEGLRNGVYLAKLGNFFAPHIVSLKRIYDREQTRYKVRGWQETSLDPANASEATGLHFRHTDNVIQWLNAMADKGLPKIFYPETTDIYDRKNMPRCIYCIHALSLYLFKLGLAPQITDLYGKVDFTEEEINNMKSELEKYNIQMPAFSKIGGILANELSVDEAALHAAVIAINDAVDHGDPAGTLAAMRNPNAMLLNLDESAARHYQDTLYRAKAEKVANSRKRIGENMEVERDVYEELLTHAEIQGNVNKVNLSNALGSAELALLSGDEERLYEALSTSALGLRSLQEKNKGWYLKQLAADREAKDQSTPGEPLNKEELQSGVEVANHIAEGYSKMLQAVDRINAAIKRDVAEDTVNELMNPDAQLPQVYPSAAELYQRELFSLQQQSSEGSLMHPELLVAVEMLSSVVLINEALAVGNRAAVWKQLSSPVTGLSNVEDEYTQRYMDELMRLKAVAREEGSEYLTWNDIQACVDQVNSTVQEEHERIAAIGLINEALDEGDPKKTLETLQLPAAKLTDVDPPIAQHYFDKLLEARREKAHETQDPSAVLWLDEIQEAVFESNKDTEEAQQFSQAIQAINEAVDSGDAANTLATLRAPGASLYGVTPECAQTYQDELAKVKEAKKKEGDNGSDCMRHWVKGGHNYYYNLSTKEGTWDEPPNFVQNNTQLNKDEIQSSVSGVTAAYNREQLWLANESLIAKLQARCRGFMVRRGLKERLNYLKSQDPAIQCIQAHWKGFKERKAFNGRKQYLKDHTEDAVKIQSMVRMHQARKKYRDRLQYFKDHINDVVKIQAFIRANKARDDYKTLINADDPPMAVVRKFVHLLDHSDQDFQEELELMRLREEVITNIRSNQQLENDLNLMDIKIGLLVKNKITLQEVVSHSKKLTKKNKGELSNLMMMNKQKGGLKALSKEKREKLEAYQYLFYLLQTNPSYLAKLIFQMPQNKSTKFMDSVIFTLYNYASNQREEYLLLNLFKTALQEEIKSKVDQIQEIVTGNPTVIKMVVSFHRGARGQNALRQILAPVVKEIMEDKTLNIKTDPVDIYKSWVNQMESQTGEASKLPYDVTPEQAMSHEEVRTRLEASIKNMRTVTDKFLSAIVVSVDTIPYGMRFIAKVLKDTLHEKFPDATEDELLKIVGNLLYYRYMNPAIVAPDAFDIIDMSAGGQLTTDQRRNLGSIAKMLQHAASNKMFLGDNAHLNPINEYLTNSYQKFSRRFFLAACDVPSLEDKFNVDQYSDLVTVSKPVIYISIGEIINTHTLLLDHQDAIAPEHNDPLHELLEDLGEVPTIESLIGENPLPPDDPNKEMMGKTEVSLTLTNKFDVPGEANAEMDAKTLLLNTKRLIVDVIRFQPGETLSEILESSSTPEQEAEYQRAMQRRAIRDAKTPEKMKQAKPVVDDSLTLQGKKEKIKSNLQRLAELGKVHPENRYQDLINDITKDIRNQRRYRQRRKAELVKLQQTNAALNSKSSFYNVQIDYYNQYIKTCMDNLASKGKVSKKPGDNKAKKSKQVSQKYTAARLHEKGVLIEIEDLQTNQFKNVIFEISPSEVVGVFDIKAKFMGVHLETLMLEYQDLLQLQYEGVAVMKLFDRATVNVNLLIFLLNKKFYGK</sequence>
<dbReference type="Gene3D" id="1.20.5.190">
    <property type="match status" value="1"/>
</dbReference>
<dbReference type="Pfam" id="PF00612">
    <property type="entry name" value="IQ"/>
    <property type="match status" value="4"/>
</dbReference>
<dbReference type="Pfam" id="PF03836">
    <property type="entry name" value="RasGAP_C"/>
    <property type="match status" value="1"/>
</dbReference>
<dbReference type="CDD" id="cd00201">
    <property type="entry name" value="WW"/>
    <property type="match status" value="1"/>
</dbReference>
<dbReference type="EMBL" id="JAROKS010000007">
    <property type="protein sequence ID" value="KAK1802267.1"/>
    <property type="molecule type" value="Genomic_DNA"/>
</dbReference>
<comment type="caution">
    <text evidence="7">The sequence shown here is derived from an EMBL/GenBank/DDBJ whole genome shotgun (WGS) entry which is preliminary data.</text>
</comment>
<dbReference type="InterPro" id="IPR001936">
    <property type="entry name" value="RasGAP_dom"/>
</dbReference>
<dbReference type="SMART" id="SM00015">
    <property type="entry name" value="IQ"/>
    <property type="match status" value="4"/>
</dbReference>
<dbReference type="GO" id="GO:0120025">
    <property type="term" value="C:plasma membrane bounded cell projection"/>
    <property type="evidence" value="ECO:0007669"/>
    <property type="project" value="UniProtKB-ARBA"/>
</dbReference>
<dbReference type="InterPro" id="IPR023152">
    <property type="entry name" value="RasGAP_CS"/>
</dbReference>
<keyword evidence="3" id="KW-0112">Calmodulin-binding</keyword>